<dbReference type="STRING" id="1220924.W2RLH4"/>
<evidence type="ECO:0000313" key="3">
    <source>
        <dbReference type="Proteomes" id="UP000030752"/>
    </source>
</evidence>
<evidence type="ECO:0000256" key="1">
    <source>
        <dbReference type="SAM" id="MobiDB-lite"/>
    </source>
</evidence>
<evidence type="ECO:0008006" key="4">
    <source>
        <dbReference type="Google" id="ProtNLM"/>
    </source>
</evidence>
<dbReference type="Proteomes" id="UP000030752">
    <property type="component" value="Unassembled WGS sequence"/>
</dbReference>
<organism evidence="2 3">
    <name type="scientific">Cyphellophora europaea (strain CBS 101466)</name>
    <name type="common">Phialophora europaea</name>
    <dbReference type="NCBI Taxonomy" id="1220924"/>
    <lineage>
        <taxon>Eukaryota</taxon>
        <taxon>Fungi</taxon>
        <taxon>Dikarya</taxon>
        <taxon>Ascomycota</taxon>
        <taxon>Pezizomycotina</taxon>
        <taxon>Eurotiomycetes</taxon>
        <taxon>Chaetothyriomycetidae</taxon>
        <taxon>Chaetothyriales</taxon>
        <taxon>Cyphellophoraceae</taxon>
        <taxon>Cyphellophora</taxon>
    </lineage>
</organism>
<dbReference type="InParanoid" id="W2RLH4"/>
<feature type="compositionally biased region" description="Basic and acidic residues" evidence="1">
    <location>
        <begin position="186"/>
        <end position="197"/>
    </location>
</feature>
<dbReference type="OrthoDB" id="3439209at2759"/>
<keyword evidence="3" id="KW-1185">Reference proteome</keyword>
<dbReference type="EMBL" id="KB822724">
    <property type="protein sequence ID" value="ETN37170.1"/>
    <property type="molecule type" value="Genomic_DNA"/>
</dbReference>
<proteinExistence type="predicted"/>
<dbReference type="HOGENOM" id="CLU_826434_0_0_1"/>
<feature type="region of interest" description="Disordered" evidence="1">
    <location>
        <begin position="1"/>
        <end position="40"/>
    </location>
</feature>
<feature type="region of interest" description="Disordered" evidence="1">
    <location>
        <begin position="161"/>
        <end position="197"/>
    </location>
</feature>
<name>W2RLH4_CYPE1</name>
<reference evidence="2 3" key="1">
    <citation type="submission" date="2013-03" db="EMBL/GenBank/DDBJ databases">
        <title>The Genome Sequence of Phialophora europaea CBS 101466.</title>
        <authorList>
            <consortium name="The Broad Institute Genomics Platform"/>
            <person name="Cuomo C."/>
            <person name="de Hoog S."/>
            <person name="Gorbushina A."/>
            <person name="Walker B."/>
            <person name="Young S.K."/>
            <person name="Zeng Q."/>
            <person name="Gargeya S."/>
            <person name="Fitzgerald M."/>
            <person name="Haas B."/>
            <person name="Abouelleil A."/>
            <person name="Allen A.W."/>
            <person name="Alvarado L."/>
            <person name="Arachchi H.M."/>
            <person name="Berlin A.M."/>
            <person name="Chapman S.B."/>
            <person name="Gainer-Dewar J."/>
            <person name="Goldberg J."/>
            <person name="Griggs A."/>
            <person name="Gujja S."/>
            <person name="Hansen M."/>
            <person name="Howarth C."/>
            <person name="Imamovic A."/>
            <person name="Ireland A."/>
            <person name="Larimer J."/>
            <person name="McCowan C."/>
            <person name="Murphy C."/>
            <person name="Pearson M."/>
            <person name="Poon T.W."/>
            <person name="Priest M."/>
            <person name="Roberts A."/>
            <person name="Saif S."/>
            <person name="Shea T."/>
            <person name="Sisk P."/>
            <person name="Sykes S."/>
            <person name="Wortman J."/>
            <person name="Nusbaum C."/>
            <person name="Birren B."/>
        </authorList>
    </citation>
    <scope>NUCLEOTIDE SEQUENCE [LARGE SCALE GENOMIC DNA]</scope>
    <source>
        <strain evidence="2 3">CBS 101466</strain>
    </source>
</reference>
<dbReference type="AlphaFoldDB" id="W2RLH4"/>
<gene>
    <name evidence="2" type="ORF">HMPREF1541_08160</name>
</gene>
<dbReference type="GeneID" id="19975499"/>
<evidence type="ECO:0000313" key="2">
    <source>
        <dbReference type="EMBL" id="ETN37170.1"/>
    </source>
</evidence>
<protein>
    <recommendedName>
        <fullName evidence="4">Myb-like domain-containing protein</fullName>
    </recommendedName>
</protein>
<sequence>MTSMPTLQGFGPISTNRQSRRPSDPHSSHSAPTAFASMLSLQDVEADDMVPGERNEPWMGIGALAAPTIQRKHNLEASPLNGALLSTNGTDIAMPHWPNDDTFFPGHMQTQPWTYQNQFDPSTFSAFSADNNNAFSFDSQPFDLLASSDFDTPFHAAPLPAPPVDPYHNTLSHVSTGTGPTTLLDSDEHGRRDTRRDDELLSLRAQNVSYREIKEKHGFKEAESTLRGRYRTLTKNKDDRVRKPAWKPEDVQILVAAVHSYAQANDLPDKVTWVDGMGFLSDDSAVGKIAWKKVAEMMAGMGCYHYGNATVKKKYVQLRQEMLQGGSGGGGGGGGG</sequence>
<accession>W2RLH4</accession>
<feature type="compositionally biased region" description="Polar residues" evidence="1">
    <location>
        <begin position="169"/>
        <end position="184"/>
    </location>
</feature>
<dbReference type="VEuPathDB" id="FungiDB:HMPREF1541_08160"/>
<dbReference type="eggNOG" id="ENOG502SRZH">
    <property type="taxonomic scope" value="Eukaryota"/>
</dbReference>
<dbReference type="RefSeq" id="XP_008720702.1">
    <property type="nucleotide sequence ID" value="XM_008722480.1"/>
</dbReference>